<name>S3CBQ4_OPHP1</name>
<dbReference type="Proteomes" id="UP000016923">
    <property type="component" value="Unassembled WGS sequence"/>
</dbReference>
<dbReference type="FunFam" id="3.40.50.300:FF:000137">
    <property type="entry name" value="Replication-associated recombination protein A"/>
    <property type="match status" value="1"/>
</dbReference>
<accession>S3CBQ4</accession>
<gene>
    <name evidence="7" type="ORF">F503_07177</name>
</gene>
<dbReference type="VEuPathDB" id="FungiDB:F503_07177"/>
<dbReference type="InterPro" id="IPR008921">
    <property type="entry name" value="DNA_pol3_clamp-load_cplx_C"/>
</dbReference>
<protein>
    <submittedName>
        <fullName evidence="7">Aaa family atpase</fullName>
    </submittedName>
</protein>
<dbReference type="OrthoDB" id="10265467at2759"/>
<dbReference type="Gene3D" id="1.10.8.60">
    <property type="match status" value="1"/>
</dbReference>
<dbReference type="FunFam" id="1.20.272.10:FF:000001">
    <property type="entry name" value="Putative AAA family ATPase"/>
    <property type="match status" value="1"/>
</dbReference>
<dbReference type="GO" id="GO:0016887">
    <property type="term" value="F:ATP hydrolysis activity"/>
    <property type="evidence" value="ECO:0007669"/>
    <property type="project" value="InterPro"/>
</dbReference>
<dbReference type="GO" id="GO:0005524">
    <property type="term" value="F:ATP binding"/>
    <property type="evidence" value="ECO:0007669"/>
    <property type="project" value="UniProtKB-KW"/>
</dbReference>
<dbReference type="SUPFAM" id="SSF52540">
    <property type="entry name" value="P-loop containing nucleoside triphosphate hydrolases"/>
    <property type="match status" value="1"/>
</dbReference>
<feature type="compositionally biased region" description="Polar residues" evidence="5">
    <location>
        <begin position="90"/>
        <end position="112"/>
    </location>
</feature>
<evidence type="ECO:0000256" key="2">
    <source>
        <dbReference type="ARBA" id="ARBA00022705"/>
    </source>
</evidence>
<keyword evidence="8" id="KW-1185">Reference proteome</keyword>
<keyword evidence="3" id="KW-0547">Nucleotide-binding</keyword>
<reference evidence="7 8" key="1">
    <citation type="journal article" date="2013" name="BMC Genomics">
        <title>The genome and transcriptome of the pine saprophyte Ophiostoma piceae, and a comparison with the bark beetle-associated pine pathogen Grosmannia clavigera.</title>
        <authorList>
            <person name="Haridas S."/>
            <person name="Wang Y."/>
            <person name="Lim L."/>
            <person name="Massoumi Alamouti S."/>
            <person name="Jackman S."/>
            <person name="Docking R."/>
            <person name="Robertson G."/>
            <person name="Birol I."/>
            <person name="Bohlmann J."/>
            <person name="Breuil C."/>
        </authorList>
    </citation>
    <scope>NUCLEOTIDE SEQUENCE [LARGE SCALE GENOMIC DNA]</scope>
    <source>
        <strain evidence="7 8">UAMH 11346</strain>
    </source>
</reference>
<dbReference type="GO" id="GO:0008047">
    <property type="term" value="F:enzyme activator activity"/>
    <property type="evidence" value="ECO:0007669"/>
    <property type="project" value="EnsemblFungi"/>
</dbReference>
<dbReference type="Gene3D" id="1.10.3710.10">
    <property type="entry name" value="DNA polymerase III clamp loader subunits, C-terminal domain"/>
    <property type="match status" value="1"/>
</dbReference>
<keyword evidence="4" id="KW-0067">ATP-binding</keyword>
<dbReference type="Gene3D" id="3.40.50.300">
    <property type="entry name" value="P-loop containing nucleotide triphosphate hydrolases"/>
    <property type="match status" value="1"/>
</dbReference>
<dbReference type="Pfam" id="PF12002">
    <property type="entry name" value="MgsA_C"/>
    <property type="match status" value="1"/>
</dbReference>
<dbReference type="Pfam" id="PF16193">
    <property type="entry name" value="AAA_assoc_2"/>
    <property type="match status" value="1"/>
</dbReference>
<evidence type="ECO:0000313" key="8">
    <source>
        <dbReference type="Proteomes" id="UP000016923"/>
    </source>
</evidence>
<organism evidence="7 8">
    <name type="scientific">Ophiostoma piceae (strain UAMH 11346)</name>
    <name type="common">Sap stain fungus</name>
    <dbReference type="NCBI Taxonomy" id="1262450"/>
    <lineage>
        <taxon>Eukaryota</taxon>
        <taxon>Fungi</taxon>
        <taxon>Dikarya</taxon>
        <taxon>Ascomycota</taxon>
        <taxon>Pezizomycotina</taxon>
        <taxon>Sordariomycetes</taxon>
        <taxon>Sordariomycetidae</taxon>
        <taxon>Ophiostomatales</taxon>
        <taxon>Ophiostomataceae</taxon>
        <taxon>Ophiostoma</taxon>
    </lineage>
</organism>
<dbReference type="EMBL" id="KE148147">
    <property type="protein sequence ID" value="EPE09401.1"/>
    <property type="molecule type" value="Genomic_DNA"/>
</dbReference>
<dbReference type="InterPro" id="IPR003959">
    <property type="entry name" value="ATPase_AAA_core"/>
</dbReference>
<dbReference type="GO" id="GO:0017116">
    <property type="term" value="F:single-stranded DNA helicase activity"/>
    <property type="evidence" value="ECO:0007669"/>
    <property type="project" value="EnsemblFungi"/>
</dbReference>
<dbReference type="GO" id="GO:0051276">
    <property type="term" value="P:chromosome organization"/>
    <property type="evidence" value="ECO:0007669"/>
    <property type="project" value="EnsemblFungi"/>
</dbReference>
<evidence type="ECO:0000256" key="3">
    <source>
        <dbReference type="ARBA" id="ARBA00022741"/>
    </source>
</evidence>
<dbReference type="PANTHER" id="PTHR13779:SF7">
    <property type="entry name" value="ATPASE WRNIP1"/>
    <property type="match status" value="1"/>
</dbReference>
<feature type="domain" description="AAA+ ATPase" evidence="6">
    <location>
        <begin position="226"/>
        <end position="344"/>
    </location>
</feature>
<sequence>MPSVVDCPICAKHVRPADINAHIDAECKTHVVEEGDVESASSGNAGSNGNGTKGSSQPPSSPSMGSSQPQQAKRSASTFFQTPAAKRQQHNPSATNGASTKKSSVTTPQNGTHASIFTLPIASQAPGAGAAGGNGGGSKKRSYEEGPGDSPMTDSNHQQNGTANPAQQQQSQDGSARNSGPQAKRSRTNKAAPLAERMRPQTLDDVCGQELVGPHGVLRALIEADRVPSMILWGGSGTGKTTIARCIAHRVGSRFVEMNATSSGGVAECKKIFQEAANELTLFGRKTILFCDEIHRFTKAQQDVFLKPVEAGTITLIGATTENPSFRIVNALLSRCRTFTLAPLSKEDVHRILVRAVYEETGVRVATEDQKEQREDGEEVSTVASSADRARVSPLIDNELLVYLATFSDGDARTALNLLELAMSIAARPKDLGAPATSNGQANGVASSEPTFLTKEDLKAQLTKTLVYDRAGDQHYDTISAFHKSVRGSDPDATLYYLARMLQSGEDPLFVARRMVVIASEDVGLADSTMLPLATAAYTATQQIGMPEARIPLAHCAVALALAPKSTRAYRGLNNAFAVLREPGIASLPIPIHLRNAPTRLMKDLGYGQEYKYNPNYVDGRVKQEYLPDDLQGRSFLEERDLGTSIDPDL</sequence>
<dbReference type="GO" id="GO:0033567">
    <property type="term" value="P:DNA replication, Okazaki fragment processing"/>
    <property type="evidence" value="ECO:0007669"/>
    <property type="project" value="EnsemblFungi"/>
</dbReference>
<evidence type="ECO:0000256" key="4">
    <source>
        <dbReference type="ARBA" id="ARBA00022840"/>
    </source>
</evidence>
<dbReference type="GO" id="GO:0051880">
    <property type="term" value="F:G-quadruplex DNA binding"/>
    <property type="evidence" value="ECO:0007669"/>
    <property type="project" value="EnsemblFungi"/>
</dbReference>
<comment type="similarity">
    <text evidence="1">Belongs to the AAA ATPase family. RarA/MGS1/WRNIP1 subfamily.</text>
</comment>
<evidence type="ECO:0000256" key="1">
    <source>
        <dbReference type="ARBA" id="ARBA00008959"/>
    </source>
</evidence>
<dbReference type="CDD" id="cd18139">
    <property type="entry name" value="HLD_clamp_RarA"/>
    <property type="match status" value="1"/>
</dbReference>
<dbReference type="Pfam" id="PF00004">
    <property type="entry name" value="AAA"/>
    <property type="match status" value="1"/>
</dbReference>
<dbReference type="PANTHER" id="PTHR13779">
    <property type="entry name" value="WERNER HELICASE-INTERACTING PROTEIN 1 FAMILY MEMBER"/>
    <property type="match status" value="1"/>
</dbReference>
<dbReference type="CDD" id="cd00009">
    <property type="entry name" value="AAA"/>
    <property type="match status" value="1"/>
</dbReference>
<dbReference type="eggNOG" id="KOG2028">
    <property type="taxonomic scope" value="Eukaryota"/>
</dbReference>
<dbReference type="SMART" id="SM00382">
    <property type="entry name" value="AAA"/>
    <property type="match status" value="1"/>
</dbReference>
<dbReference type="FunFam" id="1.10.3710.10:FF:000005">
    <property type="entry name" value="AAA family ATPase, putative"/>
    <property type="match status" value="1"/>
</dbReference>
<feature type="region of interest" description="Disordered" evidence="5">
    <location>
        <begin position="34"/>
        <end position="112"/>
    </location>
</feature>
<dbReference type="OMA" id="RIILSQC"/>
<dbReference type="AlphaFoldDB" id="S3CBQ4"/>
<dbReference type="InterPro" id="IPR027417">
    <property type="entry name" value="P-loop_NTPase"/>
</dbReference>
<dbReference type="Gene3D" id="1.20.272.10">
    <property type="match status" value="1"/>
</dbReference>
<dbReference type="GO" id="GO:0006282">
    <property type="term" value="P:regulation of DNA repair"/>
    <property type="evidence" value="ECO:0007669"/>
    <property type="project" value="EnsemblFungi"/>
</dbReference>
<keyword evidence="2" id="KW-0235">DNA replication</keyword>
<evidence type="ECO:0000313" key="7">
    <source>
        <dbReference type="EMBL" id="EPE09401.1"/>
    </source>
</evidence>
<feature type="compositionally biased region" description="Low complexity" evidence="5">
    <location>
        <begin position="53"/>
        <end position="71"/>
    </location>
</feature>
<evidence type="ECO:0000256" key="5">
    <source>
        <dbReference type="SAM" id="MobiDB-lite"/>
    </source>
</evidence>
<feature type="region of interest" description="Disordered" evidence="5">
    <location>
        <begin position="125"/>
        <end position="201"/>
    </location>
</feature>
<dbReference type="InterPro" id="IPR032423">
    <property type="entry name" value="AAA_assoc_2"/>
</dbReference>
<feature type="compositionally biased region" description="Polar residues" evidence="5">
    <location>
        <begin position="72"/>
        <end position="81"/>
    </location>
</feature>
<dbReference type="InterPro" id="IPR051314">
    <property type="entry name" value="AAA_ATPase_RarA/MGS1/WRNIP1"/>
</dbReference>
<dbReference type="STRING" id="1262450.S3CBQ4"/>
<dbReference type="SUPFAM" id="SSF48019">
    <property type="entry name" value="post-AAA+ oligomerization domain-like"/>
    <property type="match status" value="1"/>
</dbReference>
<proteinExistence type="inferred from homology"/>
<evidence type="ECO:0000259" key="6">
    <source>
        <dbReference type="SMART" id="SM00382"/>
    </source>
</evidence>
<dbReference type="GO" id="GO:0000731">
    <property type="term" value="P:DNA synthesis involved in DNA repair"/>
    <property type="evidence" value="ECO:0007669"/>
    <property type="project" value="TreeGrafter"/>
</dbReference>
<dbReference type="InterPro" id="IPR003593">
    <property type="entry name" value="AAA+_ATPase"/>
</dbReference>
<dbReference type="InterPro" id="IPR021886">
    <property type="entry name" value="MgsA_C"/>
</dbReference>
<feature type="compositionally biased region" description="Polar residues" evidence="5">
    <location>
        <begin position="152"/>
        <end position="181"/>
    </location>
</feature>
<dbReference type="HOGENOM" id="CLU_017985_0_1_1"/>
<dbReference type="GO" id="GO:0005634">
    <property type="term" value="C:nucleus"/>
    <property type="evidence" value="ECO:0007669"/>
    <property type="project" value="TreeGrafter"/>
</dbReference>